<sequence length="93" mass="9800">MQAPRVPAAAGPGHGEEQVPRWRRSSVCEAREACPGTPAAGPGRRRRTGGIPAAPSYGCPFVTVRSGENAPQVPSGSIARIRTRWVTPASRPM</sequence>
<dbReference type="EMBL" id="BAAAHG010000010">
    <property type="protein sequence ID" value="GAA0909435.1"/>
    <property type="molecule type" value="Genomic_DNA"/>
</dbReference>
<gene>
    <name evidence="2" type="ORF">GCM10009549_17750</name>
</gene>
<evidence type="ECO:0000256" key="1">
    <source>
        <dbReference type="SAM" id="MobiDB-lite"/>
    </source>
</evidence>
<evidence type="ECO:0000313" key="3">
    <source>
        <dbReference type="Proteomes" id="UP001501005"/>
    </source>
</evidence>
<protein>
    <submittedName>
        <fullName evidence="2">Uncharacterized protein</fullName>
    </submittedName>
</protein>
<accession>A0ABN1NJW5</accession>
<reference evidence="2 3" key="1">
    <citation type="journal article" date="2019" name="Int. J. Syst. Evol. Microbiol.">
        <title>The Global Catalogue of Microorganisms (GCM) 10K type strain sequencing project: providing services to taxonomists for standard genome sequencing and annotation.</title>
        <authorList>
            <consortium name="The Broad Institute Genomics Platform"/>
            <consortium name="The Broad Institute Genome Sequencing Center for Infectious Disease"/>
            <person name="Wu L."/>
            <person name="Ma J."/>
        </authorList>
    </citation>
    <scope>NUCLEOTIDE SEQUENCE [LARGE SCALE GENOMIC DNA]</scope>
    <source>
        <strain evidence="2 3">JCM 10673</strain>
    </source>
</reference>
<dbReference type="Proteomes" id="UP001501005">
    <property type="component" value="Unassembled WGS sequence"/>
</dbReference>
<comment type="caution">
    <text evidence="2">The sequence shown here is derived from an EMBL/GenBank/DDBJ whole genome shotgun (WGS) entry which is preliminary data.</text>
</comment>
<proteinExistence type="predicted"/>
<organism evidence="2 3">
    <name type="scientific">Streptomyces thermoalcalitolerans</name>
    <dbReference type="NCBI Taxonomy" id="65605"/>
    <lineage>
        <taxon>Bacteria</taxon>
        <taxon>Bacillati</taxon>
        <taxon>Actinomycetota</taxon>
        <taxon>Actinomycetes</taxon>
        <taxon>Kitasatosporales</taxon>
        <taxon>Streptomycetaceae</taxon>
        <taxon>Streptomyces</taxon>
    </lineage>
</organism>
<name>A0ABN1NJW5_9ACTN</name>
<evidence type="ECO:0000313" key="2">
    <source>
        <dbReference type="EMBL" id="GAA0909435.1"/>
    </source>
</evidence>
<feature type="region of interest" description="Disordered" evidence="1">
    <location>
        <begin position="1"/>
        <end position="54"/>
    </location>
</feature>
<keyword evidence="3" id="KW-1185">Reference proteome</keyword>